<comment type="caution">
    <text evidence="1">The sequence shown here is derived from an EMBL/GenBank/DDBJ whole genome shotgun (WGS) entry which is preliminary data.</text>
</comment>
<feature type="non-terminal residue" evidence="1">
    <location>
        <position position="340"/>
    </location>
</feature>
<proteinExistence type="predicted"/>
<protein>
    <submittedName>
        <fullName evidence="1">Uncharacterized protein</fullName>
    </submittedName>
</protein>
<accession>A0ACC1J8E7</accession>
<evidence type="ECO:0000313" key="2">
    <source>
        <dbReference type="Proteomes" id="UP001150603"/>
    </source>
</evidence>
<organism evidence="1 2">
    <name type="scientific">Linderina macrospora</name>
    <dbReference type="NCBI Taxonomy" id="4868"/>
    <lineage>
        <taxon>Eukaryota</taxon>
        <taxon>Fungi</taxon>
        <taxon>Fungi incertae sedis</taxon>
        <taxon>Zoopagomycota</taxon>
        <taxon>Kickxellomycotina</taxon>
        <taxon>Kickxellomycetes</taxon>
        <taxon>Kickxellales</taxon>
        <taxon>Kickxellaceae</taxon>
        <taxon>Linderina</taxon>
    </lineage>
</organism>
<sequence>MFGAGFDNTYEDDLYRDNADESGSSSDIDSDTEEKILSHLYYQSEAKATAAAPSKTNGHAADHSKDCNNNDEDENDEAESKYQAHANGSKRRSQTSGAQTTDQVQFAVTGVPPFRSATNSESDSDGSPAKSTLAFNTEDDSVDNYLDSVSATGQATPHGLTAVGGETMERKLIQVATLLGRDESTAENTVKDNDDMDENFDYLEEAKFQGKNRYFLEEEEIICHKCHKPGHTAKNCDTITCMVCGKEGHLAKDCHLSGSVCYRCNMRGHIAADCPLQSGGHGSRYSCKRCYSRNHHSEECPTIWRHYTYTYPPPKKYNSVTPFCYNCAIEGHFGDDCTRP</sequence>
<evidence type="ECO:0000313" key="1">
    <source>
        <dbReference type="EMBL" id="KAJ1941762.1"/>
    </source>
</evidence>
<keyword evidence="2" id="KW-1185">Reference proteome</keyword>
<dbReference type="Proteomes" id="UP001150603">
    <property type="component" value="Unassembled WGS sequence"/>
</dbReference>
<name>A0ACC1J8E7_9FUNG</name>
<gene>
    <name evidence="1" type="ORF">FBU59_003403</name>
</gene>
<dbReference type="EMBL" id="JANBPW010002167">
    <property type="protein sequence ID" value="KAJ1941762.1"/>
    <property type="molecule type" value="Genomic_DNA"/>
</dbReference>
<reference evidence="1" key="1">
    <citation type="submission" date="2022-07" db="EMBL/GenBank/DDBJ databases">
        <title>Phylogenomic reconstructions and comparative analyses of Kickxellomycotina fungi.</title>
        <authorList>
            <person name="Reynolds N.K."/>
            <person name="Stajich J.E."/>
            <person name="Barry K."/>
            <person name="Grigoriev I.V."/>
            <person name="Crous P."/>
            <person name="Smith M.E."/>
        </authorList>
    </citation>
    <scope>NUCLEOTIDE SEQUENCE</scope>
    <source>
        <strain evidence="1">NRRL 5244</strain>
    </source>
</reference>